<dbReference type="RefSeq" id="XP_005780630.1">
    <property type="nucleotide sequence ID" value="XM_005780573.1"/>
</dbReference>
<dbReference type="HOGENOM" id="CLU_1351102_0_0_1"/>
<dbReference type="GO" id="GO:1990904">
    <property type="term" value="C:ribonucleoprotein complex"/>
    <property type="evidence" value="ECO:0007669"/>
    <property type="project" value="UniProtKB-KW"/>
</dbReference>
<dbReference type="KEGG" id="ehx:EMIHUDRAFT_429394"/>
<evidence type="ECO:0000313" key="6">
    <source>
        <dbReference type="EnsemblProtists" id="EOD33978"/>
    </source>
</evidence>
<accession>A0A0D3KDZ3</accession>
<reference evidence="6" key="2">
    <citation type="submission" date="2024-10" db="UniProtKB">
        <authorList>
            <consortium name="EnsemblProtists"/>
        </authorList>
    </citation>
    <scope>IDENTIFICATION</scope>
</reference>
<organism evidence="6 7">
    <name type="scientific">Emiliania huxleyi (strain CCMP1516)</name>
    <dbReference type="NCBI Taxonomy" id="280463"/>
    <lineage>
        <taxon>Eukaryota</taxon>
        <taxon>Haptista</taxon>
        <taxon>Haptophyta</taxon>
        <taxon>Prymnesiophyceae</taxon>
        <taxon>Isochrysidales</taxon>
        <taxon>Noelaerhabdaceae</taxon>
        <taxon>Emiliania</taxon>
    </lineage>
</organism>
<dbReference type="Proteomes" id="UP000013827">
    <property type="component" value="Unassembled WGS sequence"/>
</dbReference>
<dbReference type="AlphaFoldDB" id="A0A0D3KDZ3"/>
<evidence type="ECO:0000256" key="2">
    <source>
        <dbReference type="ARBA" id="ARBA00022980"/>
    </source>
</evidence>
<evidence type="ECO:0000256" key="5">
    <source>
        <dbReference type="SAM" id="SignalP"/>
    </source>
</evidence>
<comment type="similarity">
    <text evidence="1 4">Belongs to the universal ribosomal protein uS15 family.</text>
</comment>
<dbReference type="GO" id="GO:0003735">
    <property type="term" value="F:structural constituent of ribosome"/>
    <property type="evidence" value="ECO:0007669"/>
    <property type="project" value="InterPro"/>
</dbReference>
<dbReference type="GeneID" id="17273746"/>
<dbReference type="InterPro" id="IPR000589">
    <property type="entry name" value="Ribosomal_uS15"/>
</dbReference>
<keyword evidence="5" id="KW-0732">Signal</keyword>
<dbReference type="GO" id="GO:0005737">
    <property type="term" value="C:cytoplasm"/>
    <property type="evidence" value="ECO:0007669"/>
    <property type="project" value="UniProtKB-ARBA"/>
</dbReference>
<dbReference type="PANTHER" id="PTHR23321">
    <property type="entry name" value="RIBOSOMAL PROTEIN S15, BACTERIAL AND ORGANELLAR"/>
    <property type="match status" value="1"/>
</dbReference>
<dbReference type="InterPro" id="IPR005290">
    <property type="entry name" value="Ribosomal_uS15_bac-type"/>
</dbReference>
<dbReference type="eggNOG" id="KOG2815">
    <property type="taxonomic scope" value="Eukaryota"/>
</dbReference>
<dbReference type="KEGG" id="ehx:EMIHUDRAFT_456985"/>
<evidence type="ECO:0000256" key="1">
    <source>
        <dbReference type="ARBA" id="ARBA00008434"/>
    </source>
</evidence>
<dbReference type="Gene3D" id="6.10.250.3130">
    <property type="match status" value="1"/>
</dbReference>
<dbReference type="EnsemblProtists" id="EOD33978">
    <property type="protein sequence ID" value="EOD33978"/>
    <property type="gene ID" value="EMIHUDRAFT_429394"/>
</dbReference>
<feature type="signal peptide" evidence="5">
    <location>
        <begin position="1"/>
        <end position="19"/>
    </location>
</feature>
<name>A0A0D3KDZ3_EMIH1</name>
<dbReference type="InterPro" id="IPR009068">
    <property type="entry name" value="uS15_NS1_RNA-bd_sf"/>
</dbReference>
<dbReference type="STRING" id="2903.R1DET5"/>
<evidence type="ECO:0000313" key="7">
    <source>
        <dbReference type="Proteomes" id="UP000013827"/>
    </source>
</evidence>
<dbReference type="GO" id="GO:0006412">
    <property type="term" value="P:translation"/>
    <property type="evidence" value="ECO:0007669"/>
    <property type="project" value="InterPro"/>
</dbReference>
<evidence type="ECO:0000256" key="4">
    <source>
        <dbReference type="RuleBase" id="RU003919"/>
    </source>
</evidence>
<evidence type="ECO:0000256" key="3">
    <source>
        <dbReference type="ARBA" id="ARBA00023274"/>
    </source>
</evidence>
<dbReference type="GeneID" id="17279249"/>
<dbReference type="RefSeq" id="XP_005786407.1">
    <property type="nucleotide sequence ID" value="XM_005786350.1"/>
</dbReference>
<dbReference type="Pfam" id="PF00312">
    <property type="entry name" value="Ribosomal_S15"/>
    <property type="match status" value="1"/>
</dbReference>
<reference evidence="7" key="1">
    <citation type="journal article" date="2013" name="Nature">
        <title>Pan genome of the phytoplankton Emiliania underpins its global distribution.</title>
        <authorList>
            <person name="Read B.A."/>
            <person name="Kegel J."/>
            <person name="Klute M.J."/>
            <person name="Kuo A."/>
            <person name="Lefebvre S.C."/>
            <person name="Maumus F."/>
            <person name="Mayer C."/>
            <person name="Miller J."/>
            <person name="Monier A."/>
            <person name="Salamov A."/>
            <person name="Young J."/>
            <person name="Aguilar M."/>
            <person name="Claverie J.M."/>
            <person name="Frickenhaus S."/>
            <person name="Gonzalez K."/>
            <person name="Herman E.K."/>
            <person name="Lin Y.C."/>
            <person name="Napier J."/>
            <person name="Ogata H."/>
            <person name="Sarno A.F."/>
            <person name="Shmutz J."/>
            <person name="Schroeder D."/>
            <person name="de Vargas C."/>
            <person name="Verret F."/>
            <person name="von Dassow P."/>
            <person name="Valentin K."/>
            <person name="Van de Peer Y."/>
            <person name="Wheeler G."/>
            <person name="Dacks J.B."/>
            <person name="Delwiche C.F."/>
            <person name="Dyhrman S.T."/>
            <person name="Glockner G."/>
            <person name="John U."/>
            <person name="Richards T."/>
            <person name="Worden A.Z."/>
            <person name="Zhang X."/>
            <person name="Grigoriev I.V."/>
            <person name="Allen A.E."/>
            <person name="Bidle K."/>
            <person name="Borodovsky M."/>
            <person name="Bowler C."/>
            <person name="Brownlee C."/>
            <person name="Cock J.M."/>
            <person name="Elias M."/>
            <person name="Gladyshev V.N."/>
            <person name="Groth M."/>
            <person name="Guda C."/>
            <person name="Hadaegh A."/>
            <person name="Iglesias-Rodriguez M.D."/>
            <person name="Jenkins J."/>
            <person name="Jones B.M."/>
            <person name="Lawson T."/>
            <person name="Leese F."/>
            <person name="Lindquist E."/>
            <person name="Lobanov A."/>
            <person name="Lomsadze A."/>
            <person name="Malik S.B."/>
            <person name="Marsh M.E."/>
            <person name="Mackinder L."/>
            <person name="Mock T."/>
            <person name="Mueller-Roeber B."/>
            <person name="Pagarete A."/>
            <person name="Parker M."/>
            <person name="Probert I."/>
            <person name="Quesneville H."/>
            <person name="Raines C."/>
            <person name="Rensing S.A."/>
            <person name="Riano-Pachon D.M."/>
            <person name="Richier S."/>
            <person name="Rokitta S."/>
            <person name="Shiraiwa Y."/>
            <person name="Soanes D.M."/>
            <person name="van der Giezen M."/>
            <person name="Wahlund T.M."/>
            <person name="Williams B."/>
            <person name="Wilson W."/>
            <person name="Wolfe G."/>
            <person name="Wurch L.L."/>
        </authorList>
    </citation>
    <scope>NUCLEOTIDE SEQUENCE</scope>
</reference>
<keyword evidence="3 4" id="KW-0687">Ribonucleoprotein</keyword>
<dbReference type="Gene3D" id="1.10.287.10">
    <property type="entry name" value="S15/NS1, RNA-binding"/>
    <property type="match status" value="1"/>
</dbReference>
<keyword evidence="7" id="KW-1185">Reference proteome</keyword>
<dbReference type="GO" id="GO:0005840">
    <property type="term" value="C:ribosome"/>
    <property type="evidence" value="ECO:0007669"/>
    <property type="project" value="UniProtKB-KW"/>
</dbReference>
<dbReference type="PANTHER" id="PTHR23321:SF26">
    <property type="entry name" value="SMALL RIBOSOMAL SUBUNIT PROTEIN US15M"/>
    <property type="match status" value="1"/>
</dbReference>
<dbReference type="SUPFAM" id="SSF47060">
    <property type="entry name" value="S15/NS1 RNA-binding domain"/>
    <property type="match status" value="1"/>
</dbReference>
<dbReference type="PaxDb" id="2903-EOD28201"/>
<dbReference type="NCBIfam" id="TIGR00952">
    <property type="entry name" value="S15_bact"/>
    <property type="match status" value="1"/>
</dbReference>
<keyword evidence="2 4" id="KW-0689">Ribosomal protein</keyword>
<dbReference type="PROSITE" id="PS00362">
    <property type="entry name" value="RIBOSOMAL_S15"/>
    <property type="match status" value="1"/>
</dbReference>
<sequence>MSRPLLQLLLVSCLSAASGWLVSPACPTRRAISAAPAACWGVRMDEVAEAGEAAAPVDDFTEELLDALAADEAPLSAMETQPVFVKADNPDETLEPRLAFTNEQSVEAMRQKYRLHASDTGSAQVQIAVLTARIQYMTSHMQKNKKDYASLRGLTAMVVRRRKLLEYLLREDLSEFQRLTSELGIRTNQLTKPKLSGARGRRV</sequence>
<proteinExistence type="inferred from homology"/>
<dbReference type="SMART" id="SM01387">
    <property type="entry name" value="Ribosomal_S15"/>
    <property type="match status" value="1"/>
</dbReference>
<dbReference type="HAMAP" id="MF_01343_B">
    <property type="entry name" value="Ribosomal_uS15_B"/>
    <property type="match status" value="1"/>
</dbReference>
<dbReference type="EnsemblProtists" id="EOD28201">
    <property type="protein sequence ID" value="EOD28201"/>
    <property type="gene ID" value="EMIHUDRAFT_456985"/>
</dbReference>
<protein>
    <recommendedName>
        <fullName evidence="8">30S ribosomal protein S15</fullName>
    </recommendedName>
</protein>
<feature type="chain" id="PRO_5044053648" description="30S ribosomal protein S15" evidence="5">
    <location>
        <begin position="20"/>
        <end position="203"/>
    </location>
</feature>
<evidence type="ECO:0008006" key="8">
    <source>
        <dbReference type="Google" id="ProtNLM"/>
    </source>
</evidence>
<dbReference type="CDD" id="cd00353">
    <property type="entry name" value="Ribosomal_S15p_S13e"/>
    <property type="match status" value="1"/>
</dbReference>